<evidence type="ECO:0000256" key="1">
    <source>
        <dbReference type="PROSITE-ProRule" id="PRU00285"/>
    </source>
</evidence>
<reference evidence="6" key="1">
    <citation type="submission" date="2024-07" db="EMBL/GenBank/DDBJ databases">
        <title>Two chromosome-level genome assemblies of Korean endemic species Abeliophyllum distichum and Forsythia ovata (Oleaceae).</title>
        <authorList>
            <person name="Jang H."/>
        </authorList>
    </citation>
    <scope>NUCLEOTIDE SEQUENCE [LARGE SCALE GENOMIC DNA]</scope>
</reference>
<keyword evidence="3" id="KW-0472">Membrane</keyword>
<evidence type="ECO:0000313" key="6">
    <source>
        <dbReference type="Proteomes" id="UP001604277"/>
    </source>
</evidence>
<dbReference type="PANTHER" id="PTHR11206">
    <property type="entry name" value="MULTIDRUG RESISTANCE PROTEIN"/>
    <property type="match status" value="1"/>
</dbReference>
<keyword evidence="3" id="KW-1133">Transmembrane helix</keyword>
<feature type="transmembrane region" description="Helical" evidence="3">
    <location>
        <begin position="156"/>
        <end position="176"/>
    </location>
</feature>
<organism evidence="5 6">
    <name type="scientific">Forsythia ovata</name>
    <dbReference type="NCBI Taxonomy" id="205694"/>
    <lineage>
        <taxon>Eukaryota</taxon>
        <taxon>Viridiplantae</taxon>
        <taxon>Streptophyta</taxon>
        <taxon>Embryophyta</taxon>
        <taxon>Tracheophyta</taxon>
        <taxon>Spermatophyta</taxon>
        <taxon>Magnoliopsida</taxon>
        <taxon>eudicotyledons</taxon>
        <taxon>Gunneridae</taxon>
        <taxon>Pentapetalae</taxon>
        <taxon>asterids</taxon>
        <taxon>lamiids</taxon>
        <taxon>Lamiales</taxon>
        <taxon>Oleaceae</taxon>
        <taxon>Forsythieae</taxon>
        <taxon>Forsythia</taxon>
    </lineage>
</organism>
<dbReference type="AlphaFoldDB" id="A0ABD1PZN4"/>
<feature type="transmembrane region" description="Helical" evidence="3">
    <location>
        <begin position="234"/>
        <end position="254"/>
    </location>
</feature>
<sequence length="300" mass="33537">MASLGPWHSVGGSKFPFFSSPYSSDLWDPCEYGGDWRVRKEDLKVQVEVNNILQISGERVIEQEDENDKWHRVERRRGSFSRKFRLPENAKLDEIKGGLEHGVLTLTVPKKETHEGSEEYLFKGRTFALDNAQTVINGIIGRNTESSKQFYRAPDLINIVGWAIMLAIGFNAAISVRVSNELGAGHPRTAKFSVVKVVYDLTPLLAFSIIVNTVQPTLSGVAIGAGRQTCVAYVNIACYYLFGIPLGIILGYVLHMGVKGIWCGLLSGTILQTCVLFWIIYGTNWNKEASFVRENRTMGW</sequence>
<dbReference type="InterPro" id="IPR002068">
    <property type="entry name" value="A-crystallin/Hsp20_dom"/>
</dbReference>
<dbReference type="PROSITE" id="PS01031">
    <property type="entry name" value="SHSP"/>
    <property type="match status" value="1"/>
</dbReference>
<evidence type="ECO:0000256" key="2">
    <source>
        <dbReference type="RuleBase" id="RU003616"/>
    </source>
</evidence>
<dbReference type="SUPFAM" id="SSF49764">
    <property type="entry name" value="HSP20-like chaperones"/>
    <property type="match status" value="1"/>
</dbReference>
<name>A0ABD1PZN4_9LAMI</name>
<proteinExistence type="inferred from homology"/>
<comment type="caution">
    <text evidence="5">The sequence shown here is derived from an EMBL/GenBank/DDBJ whole genome shotgun (WGS) entry which is preliminary data.</text>
</comment>
<feature type="domain" description="SHSP" evidence="4">
    <location>
        <begin position="8"/>
        <end position="125"/>
    </location>
</feature>
<evidence type="ECO:0000256" key="3">
    <source>
        <dbReference type="SAM" id="Phobius"/>
    </source>
</evidence>
<gene>
    <name evidence="5" type="ORF">Fot_51491</name>
</gene>
<evidence type="ECO:0000313" key="5">
    <source>
        <dbReference type="EMBL" id="KAL2467966.1"/>
    </source>
</evidence>
<dbReference type="Gene3D" id="2.60.40.790">
    <property type="match status" value="1"/>
</dbReference>
<accession>A0ABD1PZN4</accession>
<dbReference type="InterPro" id="IPR008978">
    <property type="entry name" value="HSP20-like_chaperone"/>
</dbReference>
<dbReference type="EMBL" id="JBFOLJ010000017">
    <property type="protein sequence ID" value="KAL2467966.1"/>
    <property type="molecule type" value="Genomic_DNA"/>
</dbReference>
<keyword evidence="3" id="KW-0812">Transmembrane</keyword>
<protein>
    <submittedName>
        <fullName evidence="5">Protein DETOXIFICATION 29-like</fullName>
    </submittedName>
</protein>
<dbReference type="Pfam" id="PF00011">
    <property type="entry name" value="HSP20"/>
    <property type="match status" value="1"/>
</dbReference>
<keyword evidence="6" id="KW-1185">Reference proteome</keyword>
<feature type="transmembrane region" description="Helical" evidence="3">
    <location>
        <begin position="261"/>
        <end position="281"/>
    </location>
</feature>
<comment type="similarity">
    <text evidence="1 2">Belongs to the small heat shock protein (HSP20) family.</text>
</comment>
<dbReference type="Proteomes" id="UP001604277">
    <property type="component" value="Unassembled WGS sequence"/>
</dbReference>
<evidence type="ECO:0000259" key="4">
    <source>
        <dbReference type="PROSITE" id="PS01031"/>
    </source>
</evidence>